<dbReference type="InParanoid" id="S8DW78"/>
<dbReference type="Proteomes" id="UP000015241">
    <property type="component" value="Unassembled WGS sequence"/>
</dbReference>
<keyword evidence="2" id="KW-1185">Reference proteome</keyword>
<sequence>MASTPSPYEQCRCTPAMDSLLAIPEPLSHVTEQPEERPLYGFWEGRRVSEAESWPPHEDGASAAVHGKFCGNFKLVCVLSFELSLRSEMHTCLGVVDLGIQNARSQYWLLP</sequence>
<evidence type="ECO:0000313" key="2">
    <source>
        <dbReference type="Proteomes" id="UP000015241"/>
    </source>
</evidence>
<dbReference type="EMBL" id="KE504176">
    <property type="protein sequence ID" value="EPS97391.1"/>
    <property type="molecule type" value="Genomic_DNA"/>
</dbReference>
<evidence type="ECO:0000313" key="1">
    <source>
        <dbReference type="EMBL" id="EPS97391.1"/>
    </source>
</evidence>
<proteinExistence type="predicted"/>
<dbReference type="AlphaFoldDB" id="S8DW78"/>
<name>S8DW78_FOMSC</name>
<protein>
    <submittedName>
        <fullName evidence="1">Uncharacterized protein</fullName>
    </submittedName>
</protein>
<dbReference type="HOGENOM" id="CLU_2158426_0_0_1"/>
<gene>
    <name evidence="1" type="ORF">FOMPIDRAFT_1025015</name>
</gene>
<organism evidence="1 2">
    <name type="scientific">Fomitopsis schrenkii</name>
    <name type="common">Brown rot fungus</name>
    <dbReference type="NCBI Taxonomy" id="2126942"/>
    <lineage>
        <taxon>Eukaryota</taxon>
        <taxon>Fungi</taxon>
        <taxon>Dikarya</taxon>
        <taxon>Basidiomycota</taxon>
        <taxon>Agaricomycotina</taxon>
        <taxon>Agaricomycetes</taxon>
        <taxon>Polyporales</taxon>
        <taxon>Fomitopsis</taxon>
    </lineage>
</organism>
<accession>S8DW78</accession>
<reference evidence="1 2" key="1">
    <citation type="journal article" date="2012" name="Science">
        <title>The Paleozoic origin of enzymatic lignin decomposition reconstructed from 31 fungal genomes.</title>
        <authorList>
            <person name="Floudas D."/>
            <person name="Binder M."/>
            <person name="Riley R."/>
            <person name="Barry K."/>
            <person name="Blanchette R.A."/>
            <person name="Henrissat B."/>
            <person name="Martinez A.T."/>
            <person name="Otillar R."/>
            <person name="Spatafora J.W."/>
            <person name="Yadav J.S."/>
            <person name="Aerts A."/>
            <person name="Benoit I."/>
            <person name="Boyd A."/>
            <person name="Carlson A."/>
            <person name="Copeland A."/>
            <person name="Coutinho P.M."/>
            <person name="de Vries R.P."/>
            <person name="Ferreira P."/>
            <person name="Findley K."/>
            <person name="Foster B."/>
            <person name="Gaskell J."/>
            <person name="Glotzer D."/>
            <person name="Gorecki P."/>
            <person name="Heitman J."/>
            <person name="Hesse C."/>
            <person name="Hori C."/>
            <person name="Igarashi K."/>
            <person name="Jurgens J.A."/>
            <person name="Kallen N."/>
            <person name="Kersten P."/>
            <person name="Kohler A."/>
            <person name="Kuees U."/>
            <person name="Kumar T.K.A."/>
            <person name="Kuo A."/>
            <person name="LaButti K."/>
            <person name="Larrondo L.F."/>
            <person name="Lindquist E."/>
            <person name="Ling A."/>
            <person name="Lombard V."/>
            <person name="Lucas S."/>
            <person name="Lundell T."/>
            <person name="Martin R."/>
            <person name="McLaughlin D.J."/>
            <person name="Morgenstern I."/>
            <person name="Morin E."/>
            <person name="Murat C."/>
            <person name="Nagy L.G."/>
            <person name="Nolan M."/>
            <person name="Ohm R.A."/>
            <person name="Patyshakuliyeva A."/>
            <person name="Rokas A."/>
            <person name="Ruiz-Duenas F.J."/>
            <person name="Sabat G."/>
            <person name="Salamov A."/>
            <person name="Samejima M."/>
            <person name="Schmutz J."/>
            <person name="Slot J.C."/>
            <person name="St John F."/>
            <person name="Stenlid J."/>
            <person name="Sun H."/>
            <person name="Sun S."/>
            <person name="Syed K."/>
            <person name="Tsang A."/>
            <person name="Wiebenga A."/>
            <person name="Young D."/>
            <person name="Pisabarro A."/>
            <person name="Eastwood D.C."/>
            <person name="Martin F."/>
            <person name="Cullen D."/>
            <person name="Grigoriev I.V."/>
            <person name="Hibbett D.S."/>
        </authorList>
    </citation>
    <scope>NUCLEOTIDE SEQUENCE</scope>
    <source>
        <strain evidence="2">FP-58527</strain>
    </source>
</reference>